<evidence type="ECO:0000256" key="4">
    <source>
        <dbReference type="RuleBase" id="RU000670"/>
    </source>
</evidence>
<reference evidence="7" key="1">
    <citation type="journal article" date="2018" name="Nat. Microbiol.">
        <title>Leveraging single-cell genomics to expand the fungal tree of life.</title>
        <authorList>
            <person name="Ahrendt S.R."/>
            <person name="Quandt C.A."/>
            <person name="Ciobanu D."/>
            <person name="Clum A."/>
            <person name="Salamov A."/>
            <person name="Andreopoulos B."/>
            <person name="Cheng J.F."/>
            <person name="Woyke T."/>
            <person name="Pelin A."/>
            <person name="Henrissat B."/>
            <person name="Reynolds N.K."/>
            <person name="Benny G.L."/>
            <person name="Smith M.E."/>
            <person name="James T.Y."/>
            <person name="Grigoriev I.V."/>
        </authorList>
    </citation>
    <scope>NUCLEOTIDE SEQUENCE [LARGE SCALE GENOMIC DNA]</scope>
    <source>
        <strain evidence="7">ATCC 52028</strain>
    </source>
</reference>
<evidence type="ECO:0000313" key="7">
    <source>
        <dbReference type="Proteomes" id="UP000274922"/>
    </source>
</evidence>
<evidence type="ECO:0000256" key="2">
    <source>
        <dbReference type="ARBA" id="ARBA00022980"/>
    </source>
</evidence>
<gene>
    <name evidence="6" type="ORF">CXG81DRAFT_12393</name>
</gene>
<sequence>MSDTAETPAVEVAAAPAVEVATRALIKEAICRHALARGLHETTKALDRNEAALCILSESCDHEEYVKLIEALCNKYSTPLLKVEDSKKLGEWSQLCKVDAEGNARKIVGCSCVVVRDTGVEYLNLSKVLSHVQA</sequence>
<dbReference type="GO" id="GO:0003735">
    <property type="term" value="F:structural constituent of ribosome"/>
    <property type="evidence" value="ECO:0007669"/>
    <property type="project" value="InterPro"/>
</dbReference>
<name>A0A4P9X807_9FUNG</name>
<dbReference type="GO" id="GO:0006412">
    <property type="term" value="P:translation"/>
    <property type="evidence" value="ECO:0007669"/>
    <property type="project" value="InterPro"/>
</dbReference>
<dbReference type="OrthoDB" id="10249311at2759"/>
<protein>
    <recommendedName>
        <fullName evidence="4">40S ribosomal protein S12</fullName>
    </recommendedName>
</protein>
<comment type="similarity">
    <text evidence="1 4">Belongs to the eukaryotic ribosomal protein eS12 family.</text>
</comment>
<dbReference type="GO" id="GO:1990904">
    <property type="term" value="C:ribonucleoprotein complex"/>
    <property type="evidence" value="ECO:0007669"/>
    <property type="project" value="UniProtKB-KW"/>
</dbReference>
<keyword evidence="3 4" id="KW-0687">Ribonucleoprotein</keyword>
<evidence type="ECO:0000256" key="1">
    <source>
        <dbReference type="ARBA" id="ARBA00005824"/>
    </source>
</evidence>
<evidence type="ECO:0000259" key="5">
    <source>
        <dbReference type="Pfam" id="PF01248"/>
    </source>
</evidence>
<dbReference type="Gene3D" id="3.30.1330.30">
    <property type="match status" value="1"/>
</dbReference>
<dbReference type="InterPro" id="IPR029064">
    <property type="entry name" value="Ribosomal_eL30-like_sf"/>
</dbReference>
<dbReference type="GO" id="GO:0005840">
    <property type="term" value="C:ribosome"/>
    <property type="evidence" value="ECO:0007669"/>
    <property type="project" value="UniProtKB-KW"/>
</dbReference>
<dbReference type="InterPro" id="IPR004038">
    <property type="entry name" value="Ribosomal_eL8/eL30/eS12/Gad45"/>
</dbReference>
<dbReference type="Proteomes" id="UP000274922">
    <property type="component" value="Unassembled WGS sequence"/>
</dbReference>
<dbReference type="SUPFAM" id="SSF55315">
    <property type="entry name" value="L30e-like"/>
    <property type="match status" value="1"/>
</dbReference>
<dbReference type="STRING" id="1555241.A0A4P9X807"/>
<evidence type="ECO:0000256" key="3">
    <source>
        <dbReference type="ARBA" id="ARBA00023274"/>
    </source>
</evidence>
<accession>A0A4P9X807</accession>
<dbReference type="PRINTS" id="PR00972">
    <property type="entry name" value="RIBSOMALS12E"/>
</dbReference>
<evidence type="ECO:0000313" key="6">
    <source>
        <dbReference type="EMBL" id="RKP01111.1"/>
    </source>
</evidence>
<dbReference type="Pfam" id="PF01248">
    <property type="entry name" value="Ribosomal_L7Ae"/>
    <property type="match status" value="1"/>
</dbReference>
<organism evidence="6 7">
    <name type="scientific">Caulochytrium protostelioides</name>
    <dbReference type="NCBI Taxonomy" id="1555241"/>
    <lineage>
        <taxon>Eukaryota</taxon>
        <taxon>Fungi</taxon>
        <taxon>Fungi incertae sedis</taxon>
        <taxon>Chytridiomycota</taxon>
        <taxon>Chytridiomycota incertae sedis</taxon>
        <taxon>Chytridiomycetes</taxon>
        <taxon>Caulochytriales</taxon>
        <taxon>Caulochytriaceae</taxon>
        <taxon>Caulochytrium</taxon>
    </lineage>
</organism>
<keyword evidence="7" id="KW-1185">Reference proteome</keyword>
<dbReference type="EMBL" id="ML014185">
    <property type="protein sequence ID" value="RKP01111.1"/>
    <property type="molecule type" value="Genomic_DNA"/>
</dbReference>
<dbReference type="PANTHER" id="PTHR11843">
    <property type="entry name" value="40S RIBOSOMAL PROTEIN S12"/>
    <property type="match status" value="1"/>
</dbReference>
<dbReference type="AlphaFoldDB" id="A0A4P9X807"/>
<feature type="domain" description="Ribosomal protein eL8/eL30/eS12/Gadd45" evidence="5">
    <location>
        <begin position="25"/>
        <end position="114"/>
    </location>
</feature>
<keyword evidence="2 4" id="KW-0689">Ribosomal protein</keyword>
<proteinExistence type="inferred from homology"/>
<dbReference type="InterPro" id="IPR000530">
    <property type="entry name" value="Ribosomal_eS12"/>
</dbReference>